<dbReference type="PANTHER" id="PTHR33112">
    <property type="entry name" value="DOMAIN PROTEIN, PUTATIVE-RELATED"/>
    <property type="match status" value="1"/>
</dbReference>
<dbReference type="Pfam" id="PF06985">
    <property type="entry name" value="HET"/>
    <property type="match status" value="1"/>
</dbReference>
<dbReference type="EMBL" id="ML994636">
    <property type="protein sequence ID" value="KAF2184770.1"/>
    <property type="molecule type" value="Genomic_DNA"/>
</dbReference>
<dbReference type="InterPro" id="IPR010730">
    <property type="entry name" value="HET"/>
</dbReference>
<evidence type="ECO:0000313" key="3">
    <source>
        <dbReference type="Proteomes" id="UP000800200"/>
    </source>
</evidence>
<sequence>MLGQTYLWIDSLCIVQDDIRNWRPEGSKMADTYENAFLTISATASSDSSVGILWRSQG</sequence>
<protein>
    <submittedName>
        <fullName evidence="2">Heterokaryon incompatibility</fullName>
    </submittedName>
</protein>
<reference evidence="2" key="1">
    <citation type="journal article" date="2020" name="Stud. Mycol.">
        <title>101 Dothideomycetes genomes: a test case for predicting lifestyles and emergence of pathogens.</title>
        <authorList>
            <person name="Haridas S."/>
            <person name="Albert R."/>
            <person name="Binder M."/>
            <person name="Bloem J."/>
            <person name="Labutti K."/>
            <person name="Salamov A."/>
            <person name="Andreopoulos B."/>
            <person name="Baker S."/>
            <person name="Barry K."/>
            <person name="Bills G."/>
            <person name="Bluhm B."/>
            <person name="Cannon C."/>
            <person name="Castanera R."/>
            <person name="Culley D."/>
            <person name="Daum C."/>
            <person name="Ezra D."/>
            <person name="Gonzalez J."/>
            <person name="Henrissat B."/>
            <person name="Kuo A."/>
            <person name="Liang C."/>
            <person name="Lipzen A."/>
            <person name="Lutzoni F."/>
            <person name="Magnuson J."/>
            <person name="Mondo S."/>
            <person name="Nolan M."/>
            <person name="Ohm R."/>
            <person name="Pangilinan J."/>
            <person name="Park H.-J."/>
            <person name="Ramirez L."/>
            <person name="Alfaro M."/>
            <person name="Sun H."/>
            <person name="Tritt A."/>
            <person name="Yoshinaga Y."/>
            <person name="Zwiers L.-H."/>
            <person name="Turgeon B."/>
            <person name="Goodwin S."/>
            <person name="Spatafora J."/>
            <person name="Crous P."/>
            <person name="Grigoriev I."/>
        </authorList>
    </citation>
    <scope>NUCLEOTIDE SEQUENCE</scope>
    <source>
        <strain evidence="2">CBS 207.26</strain>
    </source>
</reference>
<proteinExistence type="predicted"/>
<evidence type="ECO:0000313" key="2">
    <source>
        <dbReference type="EMBL" id="KAF2184770.1"/>
    </source>
</evidence>
<gene>
    <name evidence="2" type="ORF">K469DRAFT_708527</name>
</gene>
<dbReference type="OrthoDB" id="2958217at2759"/>
<keyword evidence="3" id="KW-1185">Reference proteome</keyword>
<dbReference type="PANTHER" id="PTHR33112:SF9">
    <property type="entry name" value="HETEROKARYON INCOMPATIBILITY DOMAIN-CONTAINING PROTEIN"/>
    <property type="match status" value="1"/>
</dbReference>
<name>A0A6A6E3P3_9PEZI</name>
<feature type="domain" description="Heterokaryon incompatibility" evidence="1">
    <location>
        <begin position="2"/>
        <end position="53"/>
    </location>
</feature>
<dbReference type="AlphaFoldDB" id="A0A6A6E3P3"/>
<dbReference type="Proteomes" id="UP000800200">
    <property type="component" value="Unassembled WGS sequence"/>
</dbReference>
<evidence type="ECO:0000259" key="1">
    <source>
        <dbReference type="Pfam" id="PF06985"/>
    </source>
</evidence>
<accession>A0A6A6E3P3</accession>
<organism evidence="2 3">
    <name type="scientific">Zopfia rhizophila CBS 207.26</name>
    <dbReference type="NCBI Taxonomy" id="1314779"/>
    <lineage>
        <taxon>Eukaryota</taxon>
        <taxon>Fungi</taxon>
        <taxon>Dikarya</taxon>
        <taxon>Ascomycota</taxon>
        <taxon>Pezizomycotina</taxon>
        <taxon>Dothideomycetes</taxon>
        <taxon>Dothideomycetes incertae sedis</taxon>
        <taxon>Zopfiaceae</taxon>
        <taxon>Zopfia</taxon>
    </lineage>
</organism>